<dbReference type="OrthoDB" id="9799456at2"/>
<feature type="region of interest" description="Disordered" evidence="1">
    <location>
        <begin position="129"/>
        <end position="160"/>
    </location>
</feature>
<keyword evidence="4" id="KW-1185">Reference proteome</keyword>
<evidence type="ECO:0000256" key="1">
    <source>
        <dbReference type="SAM" id="MobiDB-lite"/>
    </source>
</evidence>
<dbReference type="EMBL" id="FNUY01000002">
    <property type="protein sequence ID" value="SEF92945.1"/>
    <property type="molecule type" value="Genomic_DNA"/>
</dbReference>
<accession>A0A1H5W0B9</accession>
<gene>
    <name evidence="3" type="ORF">SAMN04488115_102514</name>
</gene>
<evidence type="ECO:0000256" key="2">
    <source>
        <dbReference type="SAM" id="Phobius"/>
    </source>
</evidence>
<feature type="compositionally biased region" description="Pro residues" evidence="1">
    <location>
        <begin position="143"/>
        <end position="154"/>
    </location>
</feature>
<organism evidence="3 4">
    <name type="scientific">Bosea lathyri</name>
    <dbReference type="NCBI Taxonomy" id="1036778"/>
    <lineage>
        <taxon>Bacteria</taxon>
        <taxon>Pseudomonadati</taxon>
        <taxon>Pseudomonadota</taxon>
        <taxon>Alphaproteobacteria</taxon>
        <taxon>Hyphomicrobiales</taxon>
        <taxon>Boseaceae</taxon>
        <taxon>Bosea</taxon>
    </lineage>
</organism>
<dbReference type="AlphaFoldDB" id="A0A1H5W0B9"/>
<dbReference type="NCBIfam" id="NF004633">
    <property type="entry name" value="PRK05978.1"/>
    <property type="match status" value="1"/>
</dbReference>
<keyword evidence="2" id="KW-1133">Transmembrane helix</keyword>
<dbReference type="InterPro" id="IPR009325">
    <property type="entry name" value="DUF983"/>
</dbReference>
<name>A0A1H5W0B9_9HYPH</name>
<dbReference type="RefSeq" id="WP_103871720.1">
    <property type="nucleotide sequence ID" value="NZ_FNUY01000002.1"/>
</dbReference>
<evidence type="ECO:0000313" key="3">
    <source>
        <dbReference type="EMBL" id="SEF92945.1"/>
    </source>
</evidence>
<evidence type="ECO:0000313" key="4">
    <source>
        <dbReference type="Proteomes" id="UP000236743"/>
    </source>
</evidence>
<sequence length="160" mass="17692">MSVQIHGSIAQEPEREWRKAIGHGLKGRCPHCGRGRLFRAFLKPVDTCEACGEPLHHQRADDLPPYVVITIVGHIIVGGLLLAEKYADWPMSLHMAIWPALTVLLSLILMQPVKGGVIGLQWALRMHGFGGEPDDRPERQPSPHQPSPAQPMPGQPGHHR</sequence>
<keyword evidence="2" id="KW-0472">Membrane</keyword>
<reference evidence="3 4" key="1">
    <citation type="submission" date="2016-10" db="EMBL/GenBank/DDBJ databases">
        <authorList>
            <person name="de Groot N.N."/>
        </authorList>
    </citation>
    <scope>NUCLEOTIDE SEQUENCE [LARGE SCALE GENOMIC DNA]</scope>
    <source>
        <strain evidence="3 4">DSM 26656</strain>
    </source>
</reference>
<proteinExistence type="predicted"/>
<feature type="transmembrane region" description="Helical" evidence="2">
    <location>
        <begin position="63"/>
        <end position="83"/>
    </location>
</feature>
<dbReference type="Proteomes" id="UP000236743">
    <property type="component" value="Unassembled WGS sequence"/>
</dbReference>
<keyword evidence="2" id="KW-0812">Transmembrane</keyword>
<protein>
    <submittedName>
        <fullName evidence="3">Uncharacterized conserved protein, DUF983 family</fullName>
    </submittedName>
</protein>
<feature type="transmembrane region" description="Helical" evidence="2">
    <location>
        <begin position="95"/>
        <end position="113"/>
    </location>
</feature>
<dbReference type="Pfam" id="PF06170">
    <property type="entry name" value="DUF983"/>
    <property type="match status" value="1"/>
</dbReference>